<dbReference type="EMBL" id="BMAU01021243">
    <property type="protein sequence ID" value="GFY04219.1"/>
    <property type="molecule type" value="Genomic_DNA"/>
</dbReference>
<accession>A0A8X6V9D5</accession>
<dbReference type="Proteomes" id="UP000887159">
    <property type="component" value="Unassembled WGS sequence"/>
</dbReference>
<sequence>MMPTWLYHQDFIKFSLKRHYNWPAEQKICRQMKITSKEHLGWGIAGGLTNGPSVGKQEKWQFLVPVLLISEYQERDAVQDSSTMPSD</sequence>
<protein>
    <submittedName>
        <fullName evidence="1">Uncharacterized protein</fullName>
    </submittedName>
</protein>
<keyword evidence="2" id="KW-1185">Reference proteome</keyword>
<name>A0A8X6V9D5_TRICX</name>
<evidence type="ECO:0000313" key="1">
    <source>
        <dbReference type="EMBL" id="GFY04219.1"/>
    </source>
</evidence>
<comment type="caution">
    <text evidence="1">The sequence shown here is derived from an EMBL/GenBank/DDBJ whole genome shotgun (WGS) entry which is preliminary data.</text>
</comment>
<organism evidence="1 2">
    <name type="scientific">Trichonephila clavipes</name>
    <name type="common">Golden silk orbweaver</name>
    <name type="synonym">Nephila clavipes</name>
    <dbReference type="NCBI Taxonomy" id="2585209"/>
    <lineage>
        <taxon>Eukaryota</taxon>
        <taxon>Metazoa</taxon>
        <taxon>Ecdysozoa</taxon>
        <taxon>Arthropoda</taxon>
        <taxon>Chelicerata</taxon>
        <taxon>Arachnida</taxon>
        <taxon>Araneae</taxon>
        <taxon>Araneomorphae</taxon>
        <taxon>Entelegynae</taxon>
        <taxon>Araneoidea</taxon>
        <taxon>Nephilidae</taxon>
        <taxon>Trichonephila</taxon>
    </lineage>
</organism>
<dbReference type="AlphaFoldDB" id="A0A8X6V9D5"/>
<proteinExistence type="predicted"/>
<reference evidence="1" key="1">
    <citation type="submission" date="2020-08" db="EMBL/GenBank/DDBJ databases">
        <title>Multicomponent nature underlies the extraordinary mechanical properties of spider dragline silk.</title>
        <authorList>
            <person name="Kono N."/>
            <person name="Nakamura H."/>
            <person name="Mori M."/>
            <person name="Yoshida Y."/>
            <person name="Ohtoshi R."/>
            <person name="Malay A.D."/>
            <person name="Moran D.A.P."/>
            <person name="Tomita M."/>
            <person name="Numata K."/>
            <person name="Arakawa K."/>
        </authorList>
    </citation>
    <scope>NUCLEOTIDE SEQUENCE</scope>
</reference>
<gene>
    <name evidence="1" type="ORF">TNCV_1199971</name>
</gene>
<evidence type="ECO:0000313" key="2">
    <source>
        <dbReference type="Proteomes" id="UP000887159"/>
    </source>
</evidence>